<keyword evidence="2" id="KW-0732">Signal</keyword>
<dbReference type="EMBL" id="RQTK01000641">
    <property type="protein sequence ID" value="RUS76717.1"/>
    <property type="molecule type" value="Genomic_DNA"/>
</dbReference>
<feature type="compositionally biased region" description="Basic residues" evidence="1">
    <location>
        <begin position="171"/>
        <end position="181"/>
    </location>
</feature>
<feature type="region of interest" description="Disordered" evidence="1">
    <location>
        <begin position="139"/>
        <end position="181"/>
    </location>
</feature>
<dbReference type="Proteomes" id="UP000271974">
    <property type="component" value="Unassembled WGS sequence"/>
</dbReference>
<organism evidence="3 4">
    <name type="scientific">Elysia chlorotica</name>
    <name type="common">Eastern emerald elysia</name>
    <name type="synonym">Sea slug</name>
    <dbReference type="NCBI Taxonomy" id="188477"/>
    <lineage>
        <taxon>Eukaryota</taxon>
        <taxon>Metazoa</taxon>
        <taxon>Spiralia</taxon>
        <taxon>Lophotrochozoa</taxon>
        <taxon>Mollusca</taxon>
        <taxon>Gastropoda</taxon>
        <taxon>Heterobranchia</taxon>
        <taxon>Euthyneura</taxon>
        <taxon>Panpulmonata</taxon>
        <taxon>Sacoglossa</taxon>
        <taxon>Placobranchoidea</taxon>
        <taxon>Plakobranchidae</taxon>
        <taxon>Elysia</taxon>
    </lineage>
</organism>
<keyword evidence="4" id="KW-1185">Reference proteome</keyword>
<reference evidence="3 4" key="1">
    <citation type="submission" date="2019-01" db="EMBL/GenBank/DDBJ databases">
        <title>A draft genome assembly of the solar-powered sea slug Elysia chlorotica.</title>
        <authorList>
            <person name="Cai H."/>
            <person name="Li Q."/>
            <person name="Fang X."/>
            <person name="Li J."/>
            <person name="Curtis N.E."/>
            <person name="Altenburger A."/>
            <person name="Shibata T."/>
            <person name="Feng M."/>
            <person name="Maeda T."/>
            <person name="Schwartz J.A."/>
            <person name="Shigenobu S."/>
            <person name="Lundholm N."/>
            <person name="Nishiyama T."/>
            <person name="Yang H."/>
            <person name="Hasebe M."/>
            <person name="Li S."/>
            <person name="Pierce S.K."/>
            <person name="Wang J."/>
        </authorList>
    </citation>
    <scope>NUCLEOTIDE SEQUENCE [LARGE SCALE GENOMIC DNA]</scope>
    <source>
        <strain evidence="3">EC2010</strain>
        <tissue evidence="3">Whole organism of an adult</tissue>
    </source>
</reference>
<dbReference type="AlphaFoldDB" id="A0A433T597"/>
<gene>
    <name evidence="3" type="ORF">EGW08_015520</name>
</gene>
<evidence type="ECO:0000313" key="4">
    <source>
        <dbReference type="Proteomes" id="UP000271974"/>
    </source>
</evidence>
<name>A0A433T597_ELYCH</name>
<evidence type="ECO:0000256" key="2">
    <source>
        <dbReference type="SAM" id="SignalP"/>
    </source>
</evidence>
<dbReference type="PANTHER" id="PTHR24035:SF109">
    <property type="entry name" value="PROTEIN DRAPER"/>
    <property type="match status" value="1"/>
</dbReference>
<dbReference type="InterPro" id="IPR052108">
    <property type="entry name" value="MEGF/SIB"/>
</dbReference>
<evidence type="ECO:0008006" key="5">
    <source>
        <dbReference type="Google" id="ProtNLM"/>
    </source>
</evidence>
<feature type="region of interest" description="Disordered" evidence="1">
    <location>
        <begin position="22"/>
        <end position="41"/>
    </location>
</feature>
<feature type="compositionally biased region" description="Basic and acidic residues" evidence="1">
    <location>
        <begin position="160"/>
        <end position="170"/>
    </location>
</feature>
<evidence type="ECO:0000313" key="3">
    <source>
        <dbReference type="EMBL" id="RUS76717.1"/>
    </source>
</evidence>
<protein>
    <recommendedName>
        <fullName evidence="5">EGF-like domain-containing protein</fullName>
    </recommendedName>
</protein>
<feature type="signal peptide" evidence="2">
    <location>
        <begin position="1"/>
        <end position="17"/>
    </location>
</feature>
<dbReference type="Gene3D" id="2.170.300.10">
    <property type="entry name" value="Tie2 ligand-binding domain superfamily"/>
    <property type="match status" value="1"/>
</dbReference>
<accession>A0A433T597</accession>
<feature type="chain" id="PRO_5019528763" description="EGF-like domain-containing protein" evidence="2">
    <location>
        <begin position="18"/>
        <end position="453"/>
    </location>
</feature>
<sequence length="453" mass="51228">MIHLAVALGIVLIAAIGERTGTSAATGRRKGGPILPHPQPSERRFQQTFYWSEKTPRVLLAGGHNSDHFSNEDGSQRIVLKGRSPKSELEFVETERLPQHQPAKGCVKKNAMQFGNNVGSRPAEVELPTQKSRFITVLNQGLKDSLPPADRTGGPSFQRKAMENSRDPSRSPRRPNRWQQKHIHTEETLFYDQDLPPWLLTPRFFLGLNKTLERGTTRSQHRKVGWGFVRSRQSVQNESYKRHQGRWKRAAQNSTVPCQGCAGLSTNYQQFHERNCTETLNGICPWCQCPNRARCHLPDSNCHANQCAYGWDGVACEISICPKFRFGQSSGCSLTCTETCHYNRDTCHPINGECLLFFKSATHAVCPRKTFGHACNHECHCWGDLLCHPTKGECLEGVCAKKYSGRTCNIAGTHYLKLKVVQHIYVLLFFISYFKLCLRLYKSKICTGIKKPK</sequence>
<dbReference type="PANTHER" id="PTHR24035">
    <property type="entry name" value="MULTIPLE EPIDERMAL GROWTH FACTOR-LIKE DOMAINS PROTEIN"/>
    <property type="match status" value="1"/>
</dbReference>
<proteinExistence type="predicted"/>
<evidence type="ECO:0000256" key="1">
    <source>
        <dbReference type="SAM" id="MobiDB-lite"/>
    </source>
</evidence>
<comment type="caution">
    <text evidence="3">The sequence shown here is derived from an EMBL/GenBank/DDBJ whole genome shotgun (WGS) entry which is preliminary data.</text>
</comment>